<dbReference type="Proteomes" id="UP000013097">
    <property type="component" value="Unassembled WGS sequence"/>
</dbReference>
<evidence type="ECO:0000313" key="3">
    <source>
        <dbReference type="Proteomes" id="UP000013097"/>
    </source>
</evidence>
<evidence type="ECO:0000259" key="1">
    <source>
        <dbReference type="Pfam" id="PF04230"/>
    </source>
</evidence>
<dbReference type="HOGENOM" id="CLU_727122_0_0_9"/>
<name>N9Y5X1_9CLOT</name>
<gene>
    <name evidence="2" type="ORF">HMPREF1092_00358</name>
</gene>
<dbReference type="PANTHER" id="PTHR36836:SF1">
    <property type="entry name" value="COLANIC ACID BIOSYNTHESIS PROTEIN WCAK"/>
    <property type="match status" value="1"/>
</dbReference>
<dbReference type="AlphaFoldDB" id="N9Y5X1"/>
<sequence length="378" mass="44793">MKRILIVNAIPTNNGDAALVFALREKLMERGFEVTISTKRYDTVKKLYPNIEWIKSDDDFNFIELVLKKIIPVDYILKSKILFNKKYKNYDAIISAPGGYVNSYYGFYERFYWMDLIKKYYGPKLIMYSQSVGPLNDKDKKILDKYIDNFDLFMVRDEISYKNVEKYDNILKTNDAAFLLDSINKNKINNKIVGISVREWAHDSRDKDIYIKMIKNLVINVIEKGYEVEFLSTCQGIEGYVDDSKIAKEIYNFLEDKYKEKVKVIDRYFSLDELRNYLNKFNFVIGTRLHMCILSIISGVPAFNISYEVKGKECYKIMGMEEYSVDYNDNIESILPKINKFIDNENKIRKKFEEIYVEMHKEAIRHFDYMVNNIIKNI</sequence>
<dbReference type="Pfam" id="PF04230">
    <property type="entry name" value="PS_pyruv_trans"/>
    <property type="match status" value="1"/>
</dbReference>
<dbReference type="EMBL" id="AGYT01000007">
    <property type="protein sequence ID" value="ENZ03172.1"/>
    <property type="molecule type" value="Genomic_DNA"/>
</dbReference>
<dbReference type="PANTHER" id="PTHR36836">
    <property type="entry name" value="COLANIC ACID BIOSYNTHESIS PROTEIN WCAK"/>
    <property type="match status" value="1"/>
</dbReference>
<comment type="caution">
    <text evidence="2">The sequence shown here is derived from an EMBL/GenBank/DDBJ whole genome shotgun (WGS) entry which is preliminary data.</text>
</comment>
<accession>N9Y5X1</accession>
<dbReference type="eggNOG" id="COG2327">
    <property type="taxonomic scope" value="Bacteria"/>
</dbReference>
<feature type="domain" description="Polysaccharide pyruvyl transferase" evidence="1">
    <location>
        <begin position="15"/>
        <end position="307"/>
    </location>
</feature>
<organism evidence="2 3">
    <name type="scientific">Clostridium thermobutyricum</name>
    <dbReference type="NCBI Taxonomy" id="29372"/>
    <lineage>
        <taxon>Bacteria</taxon>
        <taxon>Bacillati</taxon>
        <taxon>Bacillota</taxon>
        <taxon>Clostridia</taxon>
        <taxon>Eubacteriales</taxon>
        <taxon>Clostridiaceae</taxon>
        <taxon>Clostridium</taxon>
    </lineage>
</organism>
<reference evidence="2 3" key="1">
    <citation type="submission" date="2013-01" db="EMBL/GenBank/DDBJ databases">
        <title>The Genome Sequence of Clostridium colicanis 209318.</title>
        <authorList>
            <consortium name="The Broad Institute Genome Sequencing Platform"/>
            <person name="Earl A."/>
            <person name="Ward D."/>
            <person name="Feldgarden M."/>
            <person name="Gevers D."/>
            <person name="Courvalin P."/>
            <person name="Lambert T."/>
            <person name="Walker B."/>
            <person name="Young S.K."/>
            <person name="Zeng Q."/>
            <person name="Gargeya S."/>
            <person name="Fitzgerald M."/>
            <person name="Haas B."/>
            <person name="Abouelleil A."/>
            <person name="Alvarado L."/>
            <person name="Arachchi H.M."/>
            <person name="Berlin A.M."/>
            <person name="Chapman S.B."/>
            <person name="Dewar J."/>
            <person name="Goldberg J."/>
            <person name="Griggs A."/>
            <person name="Gujja S."/>
            <person name="Hansen M."/>
            <person name="Howarth C."/>
            <person name="Imamovic A."/>
            <person name="Larimer J."/>
            <person name="McCowan C."/>
            <person name="Murphy C."/>
            <person name="Neiman D."/>
            <person name="Pearson M."/>
            <person name="Priest M."/>
            <person name="Roberts A."/>
            <person name="Saif S."/>
            <person name="Shea T."/>
            <person name="Sisk P."/>
            <person name="Sykes S."/>
            <person name="Wortman J."/>
            <person name="Nusbaum C."/>
            <person name="Birren B."/>
        </authorList>
    </citation>
    <scope>NUCLEOTIDE SEQUENCE [LARGE SCALE GENOMIC DNA]</scope>
    <source>
        <strain evidence="2 3">209318</strain>
    </source>
</reference>
<proteinExistence type="predicted"/>
<dbReference type="InterPro" id="IPR007345">
    <property type="entry name" value="Polysacch_pyruvyl_Trfase"/>
</dbReference>
<dbReference type="RefSeq" id="WP_002596862.1">
    <property type="nucleotide sequence ID" value="NZ_KB850956.1"/>
</dbReference>
<evidence type="ECO:0000313" key="2">
    <source>
        <dbReference type="EMBL" id="ENZ03172.1"/>
    </source>
</evidence>
<protein>
    <recommendedName>
        <fullName evidence="1">Polysaccharide pyruvyl transferase domain-containing protein</fullName>
    </recommendedName>
</protein>
<keyword evidence="3" id="KW-1185">Reference proteome</keyword>
<dbReference type="PATRIC" id="fig|999411.4.peg.343"/>